<evidence type="ECO:0000256" key="5">
    <source>
        <dbReference type="ARBA" id="ARBA00060793"/>
    </source>
</evidence>
<feature type="binding site" evidence="6">
    <location>
        <position position="174"/>
    </location>
    <ligand>
        <name>FMN</name>
        <dbReference type="ChEBI" id="CHEBI:58210"/>
    </ligand>
</feature>
<keyword evidence="1 6" id="KW-0637">Prenyltransferase</keyword>
<accession>A0A3A3A2Q6</accession>
<reference evidence="9" key="1">
    <citation type="submission" date="2017-02" db="EMBL/GenBank/DDBJ databases">
        <authorList>
            <person name="Tafer H."/>
            <person name="Lopandic K."/>
        </authorList>
    </citation>
    <scope>NUCLEOTIDE SEQUENCE [LARGE SCALE GENOMIC DNA]</scope>
    <source>
        <strain evidence="9">CBS 366.77</strain>
    </source>
</reference>
<gene>
    <name evidence="6" type="primary">PAD1</name>
    <name evidence="8" type="ORF">PHISCL_01659</name>
</gene>
<dbReference type="GO" id="GO:0106141">
    <property type="term" value="F:flavin prenyltransferase activity"/>
    <property type="evidence" value="ECO:0007669"/>
    <property type="project" value="UniProtKB-EC"/>
</dbReference>
<comment type="caution">
    <text evidence="8">The sequence shown here is derived from an EMBL/GenBank/DDBJ whole genome shotgun (WGS) entry which is preliminary data.</text>
</comment>
<keyword evidence="4 6" id="KW-0808">Transferase</keyword>
<name>A0A3A3A2Q6_9EURO</name>
<organism evidence="8 9">
    <name type="scientific">Aspergillus sclerotialis</name>
    <dbReference type="NCBI Taxonomy" id="2070753"/>
    <lineage>
        <taxon>Eukaryota</taxon>
        <taxon>Fungi</taxon>
        <taxon>Dikarya</taxon>
        <taxon>Ascomycota</taxon>
        <taxon>Pezizomycotina</taxon>
        <taxon>Eurotiomycetes</taxon>
        <taxon>Eurotiomycetidae</taxon>
        <taxon>Eurotiales</taxon>
        <taxon>Aspergillaceae</taxon>
        <taxon>Aspergillus</taxon>
        <taxon>Aspergillus subgen. Polypaecilum</taxon>
    </lineage>
</organism>
<dbReference type="GO" id="GO:0005739">
    <property type="term" value="C:mitochondrion"/>
    <property type="evidence" value="ECO:0007669"/>
    <property type="project" value="UniProtKB-SubCell"/>
</dbReference>
<evidence type="ECO:0000256" key="6">
    <source>
        <dbReference type="HAMAP-Rule" id="MF_03197"/>
    </source>
</evidence>
<comment type="similarity">
    <text evidence="5 6">Belongs to the UbiX/PAD1 family.</text>
</comment>
<feature type="binding site" evidence="6">
    <location>
        <position position="220"/>
    </location>
    <ligand>
        <name>dimethylallyl phosphate</name>
        <dbReference type="ChEBI" id="CHEBI:88052"/>
    </ligand>
</feature>
<dbReference type="Proteomes" id="UP000266188">
    <property type="component" value="Unassembled WGS sequence"/>
</dbReference>
<comment type="subcellular location">
    <subcellularLocation>
        <location evidence="6">Mitochondrion</location>
    </subcellularLocation>
</comment>
<feature type="binding site" evidence="6">
    <location>
        <begin position="139"/>
        <end position="142"/>
    </location>
    <ligand>
        <name>FMN</name>
        <dbReference type="ChEBI" id="CHEBI:58210"/>
    </ligand>
</feature>
<dbReference type="Pfam" id="PF02441">
    <property type="entry name" value="Flavoprotein"/>
    <property type="match status" value="1"/>
</dbReference>
<protein>
    <recommendedName>
        <fullName evidence="6">Flavin prenyltransferase PAD1, mitochondrial</fullName>
        <ecNumber evidence="6">2.5.1.129</ecNumber>
    </recommendedName>
</protein>
<comment type="subunit">
    <text evidence="6">Oligomer.</text>
</comment>
<keyword evidence="9" id="KW-1185">Reference proteome</keyword>
<dbReference type="HAMAP" id="MF_01984">
    <property type="entry name" value="ubiX_pad"/>
    <property type="match status" value="1"/>
</dbReference>
<feature type="domain" description="Flavoprotein" evidence="7">
    <location>
        <begin position="54"/>
        <end position="223"/>
    </location>
</feature>
<feature type="binding site" evidence="6">
    <location>
        <position position="204"/>
    </location>
    <ligand>
        <name>dimethylallyl phosphate</name>
        <dbReference type="ChEBI" id="CHEBI:88052"/>
    </ligand>
</feature>
<evidence type="ECO:0000256" key="2">
    <source>
        <dbReference type="ARBA" id="ARBA00022630"/>
    </source>
</evidence>
<dbReference type="InterPro" id="IPR003382">
    <property type="entry name" value="Flavoprotein"/>
</dbReference>
<dbReference type="EMBL" id="MVGC01000032">
    <property type="protein sequence ID" value="RJE25974.1"/>
    <property type="molecule type" value="Genomic_DNA"/>
</dbReference>
<dbReference type="InterPro" id="IPR036551">
    <property type="entry name" value="Flavin_trans-like"/>
</dbReference>
<dbReference type="FunFam" id="3.40.50.1950:FF:000001">
    <property type="entry name" value="Flavin prenyltransferase UbiX"/>
    <property type="match status" value="1"/>
</dbReference>
<keyword evidence="6" id="KW-0496">Mitochondrion</keyword>
<dbReference type="AlphaFoldDB" id="A0A3A3A2Q6"/>
<dbReference type="GO" id="GO:0016831">
    <property type="term" value="F:carboxy-lyase activity"/>
    <property type="evidence" value="ECO:0007669"/>
    <property type="project" value="TreeGrafter"/>
</dbReference>
<feature type="binding site" evidence="6">
    <location>
        <position position="88"/>
    </location>
    <ligand>
        <name>FMN</name>
        <dbReference type="ChEBI" id="CHEBI:58210"/>
    </ligand>
</feature>
<dbReference type="InterPro" id="IPR004507">
    <property type="entry name" value="UbiX-like"/>
</dbReference>
<dbReference type="PANTHER" id="PTHR43374:SF1">
    <property type="entry name" value="FLAVIN PRENYLTRANSFERASE PAD1, MITOCHONDRIAL"/>
    <property type="match status" value="1"/>
</dbReference>
<evidence type="ECO:0000259" key="7">
    <source>
        <dbReference type="Pfam" id="PF02441"/>
    </source>
</evidence>
<feature type="binding site" evidence="6">
    <location>
        <begin position="62"/>
        <end position="64"/>
    </location>
    <ligand>
        <name>FMN</name>
        <dbReference type="ChEBI" id="CHEBI:58210"/>
    </ligand>
</feature>
<dbReference type="STRING" id="2070753.A0A3A3A2Q6"/>
<dbReference type="PANTHER" id="PTHR43374">
    <property type="entry name" value="FLAVIN PRENYLTRANSFERASE"/>
    <property type="match status" value="1"/>
</dbReference>
<evidence type="ECO:0000256" key="1">
    <source>
        <dbReference type="ARBA" id="ARBA00022602"/>
    </source>
</evidence>
<evidence type="ECO:0000256" key="4">
    <source>
        <dbReference type="ARBA" id="ARBA00022679"/>
    </source>
</evidence>
<keyword evidence="2 6" id="KW-0285">Flavoprotein</keyword>
<evidence type="ECO:0000313" key="8">
    <source>
        <dbReference type="EMBL" id="RJE25974.1"/>
    </source>
</evidence>
<dbReference type="OrthoDB" id="5126881at2759"/>
<dbReference type="NCBIfam" id="NF004685">
    <property type="entry name" value="PRK06029.1"/>
    <property type="match status" value="1"/>
</dbReference>
<dbReference type="SUPFAM" id="SSF52507">
    <property type="entry name" value="Homo-oligomeric flavin-containing Cys decarboxylases, HFCD"/>
    <property type="match status" value="1"/>
</dbReference>
<dbReference type="NCBIfam" id="TIGR00421">
    <property type="entry name" value="ubiX_pad"/>
    <property type="match status" value="1"/>
</dbReference>
<keyword evidence="3 6" id="KW-0288">FMN</keyword>
<sequence>MNTVLSRSFQSSRYAGQYCLLRALSQVVCTRRSEKTAFQSKRKISSQSSNNRTKRIVIGVTGATGTIFAVRLLEQLRQLNIETHLVMSKWASVTLKYETDIKDAQIRDLATFNYATRDLSAPISSGSFLHDGMIIVPCSMKTLAAVRTGFCDDLISRAADVSIKEGRKLMMVVRETPLSDIHLDNMLALKRSGATIFPPVPAFYTRPITIDDLINQSVGRMLDSFGIHTDDFERWNGLQKATRQSESTK</sequence>
<evidence type="ECO:0000313" key="9">
    <source>
        <dbReference type="Proteomes" id="UP000266188"/>
    </source>
</evidence>
<comment type="catalytic activity">
    <reaction evidence="6">
        <text>dimethylallyl phosphate + FMNH2 = prenylated FMNH2 + phosphate</text>
        <dbReference type="Rhea" id="RHEA:37743"/>
        <dbReference type="ChEBI" id="CHEBI:43474"/>
        <dbReference type="ChEBI" id="CHEBI:57618"/>
        <dbReference type="ChEBI" id="CHEBI:87467"/>
        <dbReference type="ChEBI" id="CHEBI:88052"/>
        <dbReference type="EC" id="2.5.1.129"/>
    </reaction>
</comment>
<dbReference type="Gene3D" id="3.40.50.1950">
    <property type="entry name" value="Flavin prenyltransferase-like"/>
    <property type="match status" value="1"/>
</dbReference>
<dbReference type="EC" id="2.5.1.129" evidence="6"/>
<evidence type="ECO:0000256" key="3">
    <source>
        <dbReference type="ARBA" id="ARBA00022643"/>
    </source>
</evidence>
<proteinExistence type="inferred from homology"/>
<comment type="function">
    <text evidence="6">Flavin prenyltransferase that catalyzes the synthesis of the prenylated FMN cofactor (prenyl-FMN) for the ferulic acid decarboxylase FDC1. The prenyltransferase is metal-independent and links a dimethylallyl moiety from dimethylallyl monophosphate (DMAP) to the flavin N5 and C6 atoms of FMN.</text>
</comment>